<evidence type="ECO:0000256" key="1">
    <source>
        <dbReference type="ARBA" id="ARBA00004141"/>
    </source>
</evidence>
<evidence type="ECO:0000256" key="6">
    <source>
        <dbReference type="ARBA" id="ARBA00023136"/>
    </source>
</evidence>
<evidence type="ECO:0000313" key="9">
    <source>
        <dbReference type="Proteomes" id="UP001642483"/>
    </source>
</evidence>
<feature type="transmembrane region" description="Helical" evidence="7">
    <location>
        <begin position="342"/>
        <end position="364"/>
    </location>
</feature>
<protein>
    <recommendedName>
        <fullName evidence="10">Solute carrier family 23 member 2</fullName>
    </recommendedName>
</protein>
<feature type="transmembrane region" description="Helical" evidence="7">
    <location>
        <begin position="430"/>
        <end position="452"/>
    </location>
</feature>
<evidence type="ECO:0008006" key="10">
    <source>
        <dbReference type="Google" id="ProtNLM"/>
    </source>
</evidence>
<accession>A0ABP0G544</accession>
<gene>
    <name evidence="8" type="ORF">CVLEPA_LOCUS18982</name>
</gene>
<evidence type="ECO:0000256" key="5">
    <source>
        <dbReference type="ARBA" id="ARBA00022989"/>
    </source>
</evidence>
<dbReference type="Proteomes" id="UP001642483">
    <property type="component" value="Unassembled WGS sequence"/>
</dbReference>
<feature type="transmembrane region" description="Helical" evidence="7">
    <location>
        <begin position="526"/>
        <end position="546"/>
    </location>
</feature>
<evidence type="ECO:0000256" key="7">
    <source>
        <dbReference type="SAM" id="Phobius"/>
    </source>
</evidence>
<proteinExistence type="inferred from homology"/>
<organism evidence="8 9">
    <name type="scientific">Clavelina lepadiformis</name>
    <name type="common">Light-bulb sea squirt</name>
    <name type="synonym">Ascidia lepadiformis</name>
    <dbReference type="NCBI Taxonomy" id="159417"/>
    <lineage>
        <taxon>Eukaryota</taxon>
        <taxon>Metazoa</taxon>
        <taxon>Chordata</taxon>
        <taxon>Tunicata</taxon>
        <taxon>Ascidiacea</taxon>
        <taxon>Aplousobranchia</taxon>
        <taxon>Clavelinidae</taxon>
        <taxon>Clavelina</taxon>
    </lineage>
</organism>
<dbReference type="EMBL" id="CAWYQH010000103">
    <property type="protein sequence ID" value="CAK8686946.1"/>
    <property type="molecule type" value="Genomic_DNA"/>
</dbReference>
<feature type="transmembrane region" description="Helical" evidence="7">
    <location>
        <begin position="488"/>
        <end position="506"/>
    </location>
</feature>
<comment type="subcellular location">
    <subcellularLocation>
        <location evidence="1">Membrane</location>
        <topology evidence="1">Multi-pass membrane protein</topology>
    </subcellularLocation>
</comment>
<feature type="transmembrane region" description="Helical" evidence="7">
    <location>
        <begin position="59"/>
        <end position="84"/>
    </location>
</feature>
<reference evidence="8 9" key="1">
    <citation type="submission" date="2024-02" db="EMBL/GenBank/DDBJ databases">
        <authorList>
            <person name="Daric V."/>
            <person name="Darras S."/>
        </authorList>
    </citation>
    <scope>NUCLEOTIDE SEQUENCE [LARGE SCALE GENOMIC DNA]</scope>
</reference>
<dbReference type="InterPro" id="IPR006042">
    <property type="entry name" value="Xan_ur_permease"/>
</dbReference>
<keyword evidence="9" id="KW-1185">Reference proteome</keyword>
<dbReference type="PANTHER" id="PTHR11119">
    <property type="entry name" value="XANTHINE-URACIL / VITAMIN C PERMEASE FAMILY MEMBER"/>
    <property type="match status" value="1"/>
</dbReference>
<feature type="transmembrane region" description="Helical" evidence="7">
    <location>
        <begin position="458"/>
        <end position="476"/>
    </location>
</feature>
<evidence type="ECO:0000256" key="2">
    <source>
        <dbReference type="ARBA" id="ARBA00008821"/>
    </source>
</evidence>
<keyword evidence="4 7" id="KW-0812">Transmembrane</keyword>
<feature type="transmembrane region" description="Helical" evidence="7">
    <location>
        <begin position="191"/>
        <end position="212"/>
    </location>
</feature>
<comment type="similarity">
    <text evidence="2">Belongs to the nucleobase:cation symporter-2 (NCS2) (TC 2.A.40) family.</text>
</comment>
<keyword evidence="6 7" id="KW-0472">Membrane</keyword>
<feature type="transmembrane region" description="Helical" evidence="7">
    <location>
        <begin position="243"/>
        <end position="261"/>
    </location>
</feature>
<sequence>METKDSSNPDLTQHLVGLQERSLLSKHEKFENERNEKQFEEKDTVAMSDLMYGLNDIPPWYLCIAFGFQHYLLTLGSLVGVPLLLAKLMCIADDELGDVARSNLISTIFVTSGICTILQTLIGNRLPIMQGSSFAFIPPILAILALPHNQCPDPLPSNFTNSSTTFYLDTDGEVVDGEELWQRRMREVQGAVIMASLFEVLLGFTGAVGYLMRFIGPLTIMPTIALIGLDLFGTAAGSAQGQWGIAIFTAVILILCSQYLSKVTLPVPVIDGRKCALRRIPLFKLFPVLIALCSSWFLCFILTTTDSIPDDPAHPFYRARTDIRVDVIKNSAWFRIPYPGQWGLPVVTIGGFIGMISAVVSSIIESIGDYIACAKLSGAPPMPKHALNRGIMMEGIGCIFCGVIGSGPGVTSFSQNVAAIGITRVASRRVMLAAGGLFFFLGLISKFGSIFVTIPDPVIGGIFLVMFGTIAAVGLTNLRFVDLNSSRNIFIIGFTLFMGLTVANWMKQNPGAIHTGVKELDQIFSILLSSAMLVGGVLGLFLDNTLPGTDEERGIKSWNNCQTSEPGVYSQEVKKSYDLPFPMPKFRFLKYFPVLPPHEGRREKETDV</sequence>
<evidence type="ECO:0000313" key="8">
    <source>
        <dbReference type="EMBL" id="CAK8686946.1"/>
    </source>
</evidence>
<comment type="caution">
    <text evidence="8">The sequence shown here is derived from an EMBL/GenBank/DDBJ whole genome shotgun (WGS) entry which is preliminary data.</text>
</comment>
<dbReference type="PROSITE" id="PS01116">
    <property type="entry name" value="XANTH_URACIL_PERMASE"/>
    <property type="match status" value="1"/>
</dbReference>
<keyword evidence="3" id="KW-0813">Transport</keyword>
<keyword evidence="5 7" id="KW-1133">Transmembrane helix</keyword>
<feature type="transmembrane region" description="Helical" evidence="7">
    <location>
        <begin position="282"/>
        <end position="303"/>
    </location>
</feature>
<dbReference type="Pfam" id="PF00860">
    <property type="entry name" value="Xan_ur_permease"/>
    <property type="match status" value="1"/>
</dbReference>
<name>A0ABP0G544_CLALP</name>
<evidence type="ECO:0000256" key="3">
    <source>
        <dbReference type="ARBA" id="ARBA00022448"/>
    </source>
</evidence>
<evidence type="ECO:0000256" key="4">
    <source>
        <dbReference type="ARBA" id="ARBA00022692"/>
    </source>
</evidence>
<dbReference type="InterPro" id="IPR006043">
    <property type="entry name" value="NCS2"/>
</dbReference>